<feature type="transmembrane region" description="Helical" evidence="1">
    <location>
        <begin position="306"/>
        <end position="331"/>
    </location>
</feature>
<protein>
    <submittedName>
        <fullName evidence="2">Uncharacterized protein</fullName>
    </submittedName>
</protein>
<feature type="transmembrane region" description="Helical" evidence="1">
    <location>
        <begin position="215"/>
        <end position="235"/>
    </location>
</feature>
<proteinExistence type="predicted"/>
<comment type="caution">
    <text evidence="2">The sequence shown here is derived from an EMBL/GenBank/DDBJ whole genome shotgun (WGS) entry which is preliminary data.</text>
</comment>
<name>A0A917EWC6_9MICO</name>
<feature type="transmembrane region" description="Helical" evidence="1">
    <location>
        <begin position="337"/>
        <end position="357"/>
    </location>
</feature>
<evidence type="ECO:0000256" key="1">
    <source>
        <dbReference type="SAM" id="Phobius"/>
    </source>
</evidence>
<feature type="transmembrane region" description="Helical" evidence="1">
    <location>
        <begin position="280"/>
        <end position="299"/>
    </location>
</feature>
<sequence length="542" mass="56690">MPAPACSQIREVTSHKVADVKRGFVWAIGLLIAGGIALRLVVLLSPGFTVNADRAVVYLIALHASKGDFSALYWGQQYGGTAISWIAGGIMAVSVASPYVLYGVTLGMIAVSAVLLCRLTLLALGRTAAVVATAIFAFPGSYLVSQTTDDGGFYISSVLFGLLAIWLAVDHPLRLPRLRIVGVGLSIGLALWCSPMGFAIALPAALLVVYNRRRVSSVLLLLPGFAVGVLIYLWGLEQWRAGGEAMSQKTTLFADIFDRTQALFYVLMPAGVPLGHGRGLVLVGTIVIALIVVLIIGAWRDRTGITFAFAVGLVLLTVVFVLSGILLVPSAARYDEFFLPGLAFAVAAVAARVFAFIGGALSRQSTRRAVWIVAGCTAVLVVVATTITVRGSANLIALSASAAAAREAAGLPTAPAPDGLVMFGEDYALVDSYLESRGITAVWATYWTSYSLAAVSNERVTAADIEFGRYAPYRAAAAGVTPGVIIEPTGSDVAQTLATSTTLPYAEMIPNVGGSSIFIYSHPVTGAQLSSVTFTGFATSSD</sequence>
<evidence type="ECO:0000313" key="3">
    <source>
        <dbReference type="Proteomes" id="UP000598775"/>
    </source>
</evidence>
<gene>
    <name evidence="2" type="ORF">GCM10011399_06980</name>
</gene>
<feature type="transmembrane region" description="Helical" evidence="1">
    <location>
        <begin position="181"/>
        <end position="209"/>
    </location>
</feature>
<reference evidence="2 3" key="1">
    <citation type="journal article" date="2014" name="Int. J. Syst. Evol. Microbiol.">
        <title>Complete genome sequence of Corynebacterium casei LMG S-19264T (=DSM 44701T), isolated from a smear-ripened cheese.</title>
        <authorList>
            <consortium name="US DOE Joint Genome Institute (JGI-PGF)"/>
            <person name="Walter F."/>
            <person name="Albersmeier A."/>
            <person name="Kalinowski J."/>
            <person name="Ruckert C."/>
        </authorList>
    </citation>
    <scope>NUCLEOTIDE SEQUENCE [LARGE SCALE GENOMIC DNA]</scope>
    <source>
        <strain evidence="2 3">CGMCC 1.12976</strain>
    </source>
</reference>
<keyword evidence="1" id="KW-1133">Transmembrane helix</keyword>
<feature type="transmembrane region" description="Helical" evidence="1">
    <location>
        <begin position="116"/>
        <end position="139"/>
    </location>
</feature>
<evidence type="ECO:0000313" key="2">
    <source>
        <dbReference type="EMBL" id="GGF15744.1"/>
    </source>
</evidence>
<dbReference type="EMBL" id="BMGP01000001">
    <property type="protein sequence ID" value="GGF15744.1"/>
    <property type="molecule type" value="Genomic_DNA"/>
</dbReference>
<keyword evidence="3" id="KW-1185">Reference proteome</keyword>
<keyword evidence="1" id="KW-0812">Transmembrane</keyword>
<organism evidence="2 3">
    <name type="scientific">Subtercola lobariae</name>
    <dbReference type="NCBI Taxonomy" id="1588641"/>
    <lineage>
        <taxon>Bacteria</taxon>
        <taxon>Bacillati</taxon>
        <taxon>Actinomycetota</taxon>
        <taxon>Actinomycetes</taxon>
        <taxon>Micrococcales</taxon>
        <taxon>Microbacteriaceae</taxon>
        <taxon>Subtercola</taxon>
    </lineage>
</organism>
<feature type="transmembrane region" description="Helical" evidence="1">
    <location>
        <begin position="151"/>
        <end position="169"/>
    </location>
</feature>
<accession>A0A917EWC6</accession>
<feature type="transmembrane region" description="Helical" evidence="1">
    <location>
        <begin position="369"/>
        <end position="389"/>
    </location>
</feature>
<dbReference type="Proteomes" id="UP000598775">
    <property type="component" value="Unassembled WGS sequence"/>
</dbReference>
<dbReference type="AlphaFoldDB" id="A0A917EWC6"/>
<feature type="transmembrane region" description="Helical" evidence="1">
    <location>
        <begin position="24"/>
        <end position="44"/>
    </location>
</feature>
<keyword evidence="1" id="KW-0472">Membrane</keyword>
<feature type="transmembrane region" description="Helical" evidence="1">
    <location>
        <begin position="82"/>
        <end position="104"/>
    </location>
</feature>